<proteinExistence type="predicted"/>
<dbReference type="Proteomes" id="UP000663852">
    <property type="component" value="Unassembled WGS sequence"/>
</dbReference>
<feature type="compositionally biased region" description="Basic and acidic residues" evidence="2">
    <location>
        <begin position="466"/>
        <end position="482"/>
    </location>
</feature>
<feature type="region of interest" description="Disordered" evidence="2">
    <location>
        <begin position="1"/>
        <end position="21"/>
    </location>
</feature>
<evidence type="ECO:0000313" key="3">
    <source>
        <dbReference type="EMBL" id="CAF0748718.1"/>
    </source>
</evidence>
<evidence type="ECO:0000313" key="4">
    <source>
        <dbReference type="Proteomes" id="UP000663852"/>
    </source>
</evidence>
<feature type="compositionally biased region" description="Acidic residues" evidence="2">
    <location>
        <begin position="63"/>
        <end position="86"/>
    </location>
</feature>
<feature type="compositionally biased region" description="Polar residues" evidence="2">
    <location>
        <begin position="943"/>
        <end position="955"/>
    </location>
</feature>
<dbReference type="EMBL" id="CAJNOJ010000005">
    <property type="protein sequence ID" value="CAF0748718.1"/>
    <property type="molecule type" value="Genomic_DNA"/>
</dbReference>
<evidence type="ECO:0000256" key="2">
    <source>
        <dbReference type="SAM" id="MobiDB-lite"/>
    </source>
</evidence>
<feature type="compositionally biased region" description="Polar residues" evidence="2">
    <location>
        <begin position="264"/>
        <end position="284"/>
    </location>
</feature>
<feature type="compositionally biased region" description="Polar residues" evidence="2">
    <location>
        <begin position="162"/>
        <end position="183"/>
    </location>
</feature>
<feature type="region of interest" description="Disordered" evidence="2">
    <location>
        <begin position="130"/>
        <end position="198"/>
    </location>
</feature>
<dbReference type="AlphaFoldDB" id="A0A813P7U9"/>
<feature type="compositionally biased region" description="Basic and acidic residues" evidence="2">
    <location>
        <begin position="184"/>
        <end position="198"/>
    </location>
</feature>
<feature type="region of interest" description="Disordered" evidence="2">
    <location>
        <begin position="466"/>
        <end position="490"/>
    </location>
</feature>
<name>A0A813P7U9_ADIRI</name>
<feature type="coiled-coil region" evidence="1">
    <location>
        <begin position="756"/>
        <end position="895"/>
    </location>
</feature>
<feature type="region of interest" description="Disordered" evidence="2">
    <location>
        <begin position="36"/>
        <end position="110"/>
    </location>
</feature>
<keyword evidence="1" id="KW-0175">Coiled coil</keyword>
<accession>A0A813P7U9</accession>
<protein>
    <submittedName>
        <fullName evidence="3">Uncharacterized protein</fullName>
    </submittedName>
</protein>
<feature type="compositionally biased region" description="Basic and acidic residues" evidence="2">
    <location>
        <begin position="87"/>
        <end position="102"/>
    </location>
</feature>
<sequence length="1080" mass="125287">MESDDMNDTSSPSSQPFFVHGGFPFVFLPSTLAGGFNFANHHTHVSSANDQSTSESKKKAENNDDDDDDEEEEEEEERTETIDDDEGDRKDENDESSDEKSNLRISQPKYSQLLKELDFSQARMVDVTNLLTNELDQPDSQSTHNDNDNDNKRQTTDDEKYQSLSSARSTPSQDELSNAPTIDNNDKTKEDTRLLDAVHEIENDLNNLATIIQEAATDKSPSGEEEGEGKEEKFTSQKKATFDEEDDTSKQATQDYDLHENEQENIVSSPKSNKVQHIVNQRTFDLTDENKQTISQLTKHVEPQKPSTNQQDGKEQEQEQPQSSPVTWENLLFGTRITEQISNEGAPSELVIESHSTPKRTPQQQPRPAVSSDEKSKPRTSSFTKQKLPSRPRQVISSSNSSSDTDSIVEYALHRSKEKHSASFQNKQHKVPLIPSQTLRQDSQATLIDENLDELSIQLRHVLHDQERYPSNDTGKDERTPDDLGAFSFPLSPPDILSTAIIDDELLNRQNESLLRNLSNQRQSHSQHRSRHSTYVPQRSSSHRKKNNHQHQQQQKYSTSHHIDQAEEINTRNADDDWLTMLDRLEREHQVRIEQQRKQYEDYMHTLEDKMKRRYDDITLLTHGSQESRSEDYDNMAHTKRVPTSVPTDLNVGKHYSHTYRPIATDLVSHYYPADSTLNVLSSDTKRTVITDYVPSSQPRDDTFNFRSDLPFRHSKHIDDIKLRHEYEINDLRSQLNRSRLSGHTSSVVRQSMSTIERINSENIRLRDELNGARHSLKVSDDENVALKRQLDELREQINHKDLDLKTHYRTIANLERQLNESENIKERQNEKLRHADRQASLYRDENEKLKIDLNRTRERLLRLEERSREQENENETLRRQLFLLESDNNRIKNRLPDDHKLSVAKPITISPSQDYQHFTVTNTTKHASSTMSTPRDGIIDSTRYQSTDKGTSYHSPRPLSRIADYLAEKCLPSQLHVSPSRHVYSPKKSSPTRRRTESVPRRDSFDRQTRQTEQLEQKFDHLLKKKRDLEARLHRIPSRGLTSTDHQLYDVLEREIERVDQQIMTVKLDLRKSNTLRTY</sequence>
<feature type="region of interest" description="Disordered" evidence="2">
    <location>
        <begin position="518"/>
        <end position="571"/>
    </location>
</feature>
<dbReference type="OrthoDB" id="6288856at2759"/>
<feature type="compositionally biased region" description="Low complexity" evidence="2">
    <location>
        <begin position="359"/>
        <end position="368"/>
    </location>
</feature>
<feature type="compositionally biased region" description="Basic and acidic residues" evidence="2">
    <location>
        <begin position="145"/>
        <end position="161"/>
    </location>
</feature>
<organism evidence="3 4">
    <name type="scientific">Adineta ricciae</name>
    <name type="common">Rotifer</name>
    <dbReference type="NCBI Taxonomy" id="249248"/>
    <lineage>
        <taxon>Eukaryota</taxon>
        <taxon>Metazoa</taxon>
        <taxon>Spiralia</taxon>
        <taxon>Gnathifera</taxon>
        <taxon>Rotifera</taxon>
        <taxon>Eurotatoria</taxon>
        <taxon>Bdelloidea</taxon>
        <taxon>Adinetida</taxon>
        <taxon>Adinetidae</taxon>
        <taxon>Adineta</taxon>
    </lineage>
</organism>
<reference evidence="3" key="1">
    <citation type="submission" date="2021-02" db="EMBL/GenBank/DDBJ databases">
        <authorList>
            <person name="Nowell W R."/>
        </authorList>
    </citation>
    <scope>NUCLEOTIDE SEQUENCE</scope>
</reference>
<feature type="region of interest" description="Disordered" evidence="2">
    <location>
        <begin position="927"/>
        <end position="958"/>
    </location>
</feature>
<feature type="compositionally biased region" description="Basic and acidic residues" evidence="2">
    <location>
        <begin position="995"/>
        <end position="1012"/>
    </location>
</feature>
<evidence type="ECO:0000256" key="1">
    <source>
        <dbReference type="SAM" id="Coils"/>
    </source>
</evidence>
<feature type="compositionally biased region" description="Polar residues" evidence="2">
    <location>
        <begin position="130"/>
        <end position="144"/>
    </location>
</feature>
<feature type="compositionally biased region" description="Basic and acidic residues" evidence="2">
    <location>
        <begin position="561"/>
        <end position="571"/>
    </location>
</feature>
<feature type="region of interest" description="Disordered" evidence="2">
    <location>
        <begin position="978"/>
        <end position="1012"/>
    </location>
</feature>
<gene>
    <name evidence="3" type="ORF">EDS130_LOCUS2158</name>
</gene>
<feature type="region of interest" description="Disordered" evidence="2">
    <location>
        <begin position="212"/>
        <end position="405"/>
    </location>
</feature>
<comment type="caution">
    <text evidence="3">The sequence shown here is derived from an EMBL/GenBank/DDBJ whole genome shotgun (WGS) entry which is preliminary data.</text>
</comment>
<feature type="compositionally biased region" description="Polar residues" evidence="2">
    <location>
        <begin position="45"/>
        <end position="54"/>
    </location>
</feature>